<evidence type="ECO:0000256" key="1">
    <source>
        <dbReference type="ARBA" id="ARBA00022679"/>
    </source>
</evidence>
<dbReference type="PANTHER" id="PTHR46401">
    <property type="entry name" value="GLYCOSYLTRANSFERASE WBBK-RELATED"/>
    <property type="match status" value="1"/>
</dbReference>
<dbReference type="eggNOG" id="COG0438">
    <property type="taxonomic scope" value="Bacteria"/>
</dbReference>
<dbReference type="STRING" id="767434.Fraau_2812"/>
<accession>H8L0A9</accession>
<dbReference type="EMBL" id="CP003350">
    <property type="protein sequence ID" value="AFC87147.1"/>
    <property type="molecule type" value="Genomic_DNA"/>
</dbReference>
<dbReference type="KEGG" id="fau:Fraau_2812"/>
<keyword evidence="3" id="KW-1185">Reference proteome</keyword>
<dbReference type="RefSeq" id="WP_014404150.1">
    <property type="nucleotide sequence ID" value="NC_017033.1"/>
</dbReference>
<dbReference type="HOGENOM" id="CLU_731051_0_0_6"/>
<dbReference type="GO" id="GO:0016757">
    <property type="term" value="F:glycosyltransferase activity"/>
    <property type="evidence" value="ECO:0007669"/>
    <property type="project" value="TreeGrafter"/>
</dbReference>
<name>H8L0A9_FRAAD</name>
<keyword evidence="1 2" id="KW-0808">Transferase</keyword>
<proteinExistence type="predicted"/>
<evidence type="ECO:0000313" key="2">
    <source>
        <dbReference type="EMBL" id="AFC87147.1"/>
    </source>
</evidence>
<dbReference type="PANTHER" id="PTHR46401:SF2">
    <property type="entry name" value="GLYCOSYLTRANSFERASE WBBK-RELATED"/>
    <property type="match status" value="1"/>
</dbReference>
<dbReference type="Pfam" id="PF13692">
    <property type="entry name" value="Glyco_trans_1_4"/>
    <property type="match status" value="1"/>
</dbReference>
<dbReference type="OrthoDB" id="9790710at2"/>
<reference evidence="2" key="1">
    <citation type="submission" date="2012-02" db="EMBL/GenBank/DDBJ databases">
        <title>The complete genome of Frateuria aurantia DSM 6220.</title>
        <authorList>
            <consortium name="US DOE Joint Genome Institute (JGI-PGF)"/>
            <person name="Lucas S."/>
            <person name="Copeland A."/>
            <person name="Lapidus A."/>
            <person name="Glavina del Rio T."/>
            <person name="Dalin E."/>
            <person name="Tice H."/>
            <person name="Bruce D."/>
            <person name="Goodwin L."/>
            <person name="Pitluck S."/>
            <person name="Peters L."/>
            <person name="Ovchinnikova G."/>
            <person name="Teshima H."/>
            <person name="Kyrpides N."/>
            <person name="Mavromatis K."/>
            <person name="Ivanova N."/>
            <person name="Brettin T."/>
            <person name="Detter J.C."/>
            <person name="Han C."/>
            <person name="Larimer F."/>
            <person name="Land M."/>
            <person name="Hauser L."/>
            <person name="Markowitz V."/>
            <person name="Cheng J.-F."/>
            <person name="Hugenholtz P."/>
            <person name="Woyke T."/>
            <person name="Wu D."/>
            <person name="Brambilla E."/>
            <person name="Klenk H.-P."/>
            <person name="Eisen J.A."/>
        </authorList>
    </citation>
    <scope>NUCLEOTIDE SEQUENCE</scope>
    <source>
        <strain evidence="2">DSM 6220</strain>
    </source>
</reference>
<dbReference type="Proteomes" id="UP000005234">
    <property type="component" value="Chromosome"/>
</dbReference>
<evidence type="ECO:0000313" key="3">
    <source>
        <dbReference type="Proteomes" id="UP000005234"/>
    </source>
</evidence>
<dbReference type="SUPFAM" id="SSF53756">
    <property type="entry name" value="UDP-Glycosyltransferase/glycogen phosphorylase"/>
    <property type="match status" value="1"/>
</dbReference>
<dbReference type="Gene3D" id="3.40.50.2000">
    <property type="entry name" value="Glycogen Phosphorylase B"/>
    <property type="match status" value="2"/>
</dbReference>
<gene>
    <name evidence="2" type="ordered locus">Fraau_2812</name>
</gene>
<organism evidence="2 3">
    <name type="scientific">Frateuria aurantia (strain ATCC 33424 / DSM 6220 / KCTC 2777 / LMG 1558 / NBRC 3245 / NCIMB 13370)</name>
    <name type="common">Acetobacter aurantius</name>
    <dbReference type="NCBI Taxonomy" id="767434"/>
    <lineage>
        <taxon>Bacteria</taxon>
        <taxon>Pseudomonadati</taxon>
        <taxon>Pseudomonadota</taxon>
        <taxon>Gammaproteobacteria</taxon>
        <taxon>Lysobacterales</taxon>
        <taxon>Rhodanobacteraceae</taxon>
        <taxon>Frateuria</taxon>
    </lineage>
</organism>
<dbReference type="AlphaFoldDB" id="H8L0A9"/>
<dbReference type="GO" id="GO:0009103">
    <property type="term" value="P:lipopolysaccharide biosynthetic process"/>
    <property type="evidence" value="ECO:0007669"/>
    <property type="project" value="TreeGrafter"/>
</dbReference>
<protein>
    <submittedName>
        <fullName evidence="2">Glycosyltransferase</fullName>
    </submittedName>
</protein>
<sequence>MPFDQSLQKSDYPQRLAWISTWDIRCGIAEYSRFLLEHWPRQEQPIVLFNDTRADKSEMRLGSNAVISHPCWIPSDDASLTSLFKALEEYRPDHLVVQHQPGLITWQGLGKLLEFTKSRAIPCTVMLHNVQNLAIQSDVNELTKPLVAIRHLLVHTNADKKRLADIGIRGNVAVFPHGAIANAVTTVPARSITKDTKEVLIGAYGFMLPHKGFLELVKAVGKLSAEWQNIRLRMVTSQYPIPESEAYLKQCRDANSLPDKQVEWHTDYLPNQQSLDLLRDCDLIIMPYLETTESASGALRNALASRAPVMVSPIAFFDEAGPAVLRANGRCADALAISIRDALMDLSLRKRVKSNARRWLRARDWAKMSLKLHGMIAG</sequence>